<dbReference type="CDD" id="cd19411">
    <property type="entry name" value="MCP2201-like_sensor"/>
    <property type="match status" value="1"/>
</dbReference>
<evidence type="ECO:0000256" key="6">
    <source>
        <dbReference type="SAM" id="Phobius"/>
    </source>
</evidence>
<evidence type="ECO:0000256" key="3">
    <source>
        <dbReference type="ARBA" id="ARBA00029447"/>
    </source>
</evidence>
<dbReference type="InterPro" id="IPR047347">
    <property type="entry name" value="YvaQ-like_sensor"/>
</dbReference>
<gene>
    <name evidence="9" type="ORF">DSYM_21510</name>
</gene>
<proteinExistence type="inferred from homology"/>
<dbReference type="GO" id="GO:0016020">
    <property type="term" value="C:membrane"/>
    <property type="evidence" value="ECO:0007669"/>
    <property type="project" value="UniProtKB-SubCell"/>
</dbReference>
<keyword evidence="2 4" id="KW-0807">Transducer</keyword>
<protein>
    <submittedName>
        <fullName evidence="9">Methyl-accepting chemotaxis protein</fullName>
    </submittedName>
</protein>
<dbReference type="KEGG" id="ddz:DSYM_21510"/>
<comment type="similarity">
    <text evidence="3">Belongs to the methyl-accepting chemotaxis (MCP) protein family.</text>
</comment>
<dbReference type="SMART" id="SM00283">
    <property type="entry name" value="MA"/>
    <property type="match status" value="1"/>
</dbReference>
<evidence type="ECO:0000259" key="8">
    <source>
        <dbReference type="PROSITE" id="PS50885"/>
    </source>
</evidence>
<dbReference type="GO" id="GO:0006935">
    <property type="term" value="P:chemotaxis"/>
    <property type="evidence" value="ECO:0007669"/>
    <property type="project" value="InterPro"/>
</dbReference>
<dbReference type="EMBL" id="AP021857">
    <property type="protein sequence ID" value="BBO21452.1"/>
    <property type="molecule type" value="Genomic_DNA"/>
</dbReference>
<feature type="region of interest" description="Disordered" evidence="5">
    <location>
        <begin position="318"/>
        <end position="340"/>
    </location>
</feature>
<dbReference type="SUPFAM" id="SSF58104">
    <property type="entry name" value="Methyl-accepting chemotaxis protein (MCP) signaling domain"/>
    <property type="match status" value="1"/>
</dbReference>
<evidence type="ECO:0000256" key="1">
    <source>
        <dbReference type="ARBA" id="ARBA00004370"/>
    </source>
</evidence>
<organism evidence="9 10">
    <name type="scientific">Candidatus Desulfobacillus denitrificans</name>
    <dbReference type="NCBI Taxonomy" id="2608985"/>
    <lineage>
        <taxon>Bacteria</taxon>
        <taxon>Pseudomonadati</taxon>
        <taxon>Pseudomonadota</taxon>
        <taxon>Betaproteobacteria</taxon>
        <taxon>Candidatus Desulfobacillus</taxon>
    </lineage>
</organism>
<dbReference type="PANTHER" id="PTHR32089:SF112">
    <property type="entry name" value="LYSOZYME-LIKE PROTEIN-RELATED"/>
    <property type="match status" value="1"/>
</dbReference>
<reference evidence="9" key="1">
    <citation type="journal article" name="DNA Res.">
        <title>The physiological potential of anammox bacteria as revealed by their core genome structure.</title>
        <authorList>
            <person name="Okubo T."/>
            <person name="Toyoda A."/>
            <person name="Fukuhara K."/>
            <person name="Uchiyama I."/>
            <person name="Harigaya Y."/>
            <person name="Kuroiwa M."/>
            <person name="Suzuki T."/>
            <person name="Murakami Y."/>
            <person name="Suwa Y."/>
            <person name="Takami H."/>
        </authorList>
    </citation>
    <scope>NUCLEOTIDE SEQUENCE</scope>
    <source>
        <strain evidence="9">317325-3</strain>
    </source>
</reference>
<dbReference type="InterPro" id="IPR024478">
    <property type="entry name" value="HlyB_4HB_MCP"/>
</dbReference>
<feature type="domain" description="Methyl-accepting transducer" evidence="7">
    <location>
        <begin position="270"/>
        <end position="506"/>
    </location>
</feature>
<keyword evidence="6" id="KW-0812">Transmembrane</keyword>
<dbReference type="PRINTS" id="PR00260">
    <property type="entry name" value="CHEMTRNSDUCR"/>
</dbReference>
<keyword evidence="6" id="KW-0472">Membrane</keyword>
<dbReference type="GO" id="GO:0004888">
    <property type="term" value="F:transmembrane signaling receptor activity"/>
    <property type="evidence" value="ECO:0007669"/>
    <property type="project" value="InterPro"/>
</dbReference>
<dbReference type="PANTHER" id="PTHR32089">
    <property type="entry name" value="METHYL-ACCEPTING CHEMOTAXIS PROTEIN MCPB"/>
    <property type="match status" value="1"/>
</dbReference>
<evidence type="ECO:0000256" key="4">
    <source>
        <dbReference type="PROSITE-ProRule" id="PRU00284"/>
    </source>
</evidence>
<keyword evidence="6" id="KW-1133">Transmembrane helix</keyword>
<evidence type="ECO:0000256" key="2">
    <source>
        <dbReference type="ARBA" id="ARBA00023224"/>
    </source>
</evidence>
<feature type="transmembrane region" description="Helical" evidence="6">
    <location>
        <begin position="188"/>
        <end position="209"/>
    </location>
</feature>
<evidence type="ECO:0000313" key="9">
    <source>
        <dbReference type="EMBL" id="BBO21452.1"/>
    </source>
</evidence>
<dbReference type="InterPro" id="IPR004089">
    <property type="entry name" value="MCPsignal_dom"/>
</dbReference>
<accession>A0A809RPD1</accession>
<dbReference type="AlphaFoldDB" id="A0A809RPD1"/>
<dbReference type="Proteomes" id="UP000662914">
    <property type="component" value="Chromosome"/>
</dbReference>
<evidence type="ECO:0000259" key="7">
    <source>
        <dbReference type="PROSITE" id="PS50111"/>
    </source>
</evidence>
<dbReference type="InterPro" id="IPR004090">
    <property type="entry name" value="Chemotax_Me-accpt_rcpt"/>
</dbReference>
<dbReference type="InterPro" id="IPR003660">
    <property type="entry name" value="HAMP_dom"/>
</dbReference>
<feature type="compositionally biased region" description="Low complexity" evidence="5">
    <location>
        <begin position="325"/>
        <end position="338"/>
    </location>
</feature>
<dbReference type="PROSITE" id="PS50111">
    <property type="entry name" value="CHEMOTAXIS_TRANSDUC_2"/>
    <property type="match status" value="1"/>
</dbReference>
<dbReference type="Gene3D" id="1.10.287.950">
    <property type="entry name" value="Methyl-accepting chemotaxis protein"/>
    <property type="match status" value="1"/>
</dbReference>
<dbReference type="FunFam" id="1.10.287.950:FF:000001">
    <property type="entry name" value="Methyl-accepting chemotaxis sensory transducer"/>
    <property type="match status" value="1"/>
</dbReference>
<dbReference type="PROSITE" id="PS50885">
    <property type="entry name" value="HAMP"/>
    <property type="match status" value="1"/>
</dbReference>
<dbReference type="CDD" id="cd11386">
    <property type="entry name" value="MCP_signal"/>
    <property type="match status" value="1"/>
</dbReference>
<dbReference type="Pfam" id="PF12729">
    <property type="entry name" value="4HB_MCP_1"/>
    <property type="match status" value="1"/>
</dbReference>
<dbReference type="GO" id="GO:0007165">
    <property type="term" value="P:signal transduction"/>
    <property type="evidence" value="ECO:0007669"/>
    <property type="project" value="UniProtKB-KW"/>
</dbReference>
<sequence>MKKLTVAKRLALGFGVVAGLLVLVSWMGNARMAELNAALTDITQDKWKKVALLQDSLAGVNEVGMAARDMALADAKDDRLASRERILAARGAIGKALESLQPRLHQPKGQELFQQITAARARYIEAQDEAIKRVEAGRQDEARAFLSGDFRRAANEYRQRLNALVVFQGELMDKSAQEAEAAYRQARALMLALTLLALVVATAVAFWIIRSVTRPLGGEPDEAKAAVERIAQGDLTAEIRVKVGDAHSLLAATHRMQASLREMVAGLKANAEGVAGAAAQLATSSSQVAAATAHQSEAASAMAAAVEEMTVSINHVSDSAREAHSVTSDTGSQSQSGSRIIGDTVGEMGRISSTVGEAARTIQAMGESSQKISGIVQVIKDVAEQTNLLALNAAIEAARAGEQGRGFAVVADEVRKLAERTTAATGEIGAMIEEVQTSARAAVGTMQQAVSRVEEGMGMAGKASDAMLGISDGAERVVQAVNDISNALKEQSVASNDIAANVEKIAQMSEENSAAAKEASDTARHLERLAAGTREAVAIFRV</sequence>
<feature type="domain" description="HAMP" evidence="8">
    <location>
        <begin position="221"/>
        <end position="265"/>
    </location>
</feature>
<name>A0A809RPD1_9PROT</name>
<evidence type="ECO:0000313" key="10">
    <source>
        <dbReference type="Proteomes" id="UP000662914"/>
    </source>
</evidence>
<evidence type="ECO:0000256" key="5">
    <source>
        <dbReference type="SAM" id="MobiDB-lite"/>
    </source>
</evidence>
<comment type="subcellular location">
    <subcellularLocation>
        <location evidence="1">Membrane</location>
    </subcellularLocation>
</comment>
<dbReference type="Pfam" id="PF00015">
    <property type="entry name" value="MCPsignal"/>
    <property type="match status" value="1"/>
</dbReference>